<dbReference type="Proteomes" id="UP000054359">
    <property type="component" value="Unassembled WGS sequence"/>
</dbReference>
<protein>
    <submittedName>
        <fullName evidence="1">Uncharacterized protein</fullName>
    </submittedName>
</protein>
<reference evidence="1 2" key="1">
    <citation type="submission" date="2013-11" db="EMBL/GenBank/DDBJ databases">
        <title>Genome sequencing of Stegodyphus mimosarum.</title>
        <authorList>
            <person name="Bechsgaard J."/>
        </authorList>
    </citation>
    <scope>NUCLEOTIDE SEQUENCE [LARGE SCALE GENOMIC DNA]</scope>
</reference>
<dbReference type="AlphaFoldDB" id="A0A087UU33"/>
<feature type="non-terminal residue" evidence="1">
    <location>
        <position position="47"/>
    </location>
</feature>
<organism evidence="1 2">
    <name type="scientific">Stegodyphus mimosarum</name>
    <name type="common">African social velvet spider</name>
    <dbReference type="NCBI Taxonomy" id="407821"/>
    <lineage>
        <taxon>Eukaryota</taxon>
        <taxon>Metazoa</taxon>
        <taxon>Ecdysozoa</taxon>
        <taxon>Arthropoda</taxon>
        <taxon>Chelicerata</taxon>
        <taxon>Arachnida</taxon>
        <taxon>Araneae</taxon>
        <taxon>Araneomorphae</taxon>
        <taxon>Entelegynae</taxon>
        <taxon>Eresoidea</taxon>
        <taxon>Eresidae</taxon>
        <taxon>Stegodyphus</taxon>
    </lineage>
</organism>
<name>A0A087UU33_STEMI</name>
<gene>
    <name evidence="1" type="ORF">X975_05798</name>
</gene>
<keyword evidence="2" id="KW-1185">Reference proteome</keyword>
<evidence type="ECO:0000313" key="2">
    <source>
        <dbReference type="Proteomes" id="UP000054359"/>
    </source>
</evidence>
<evidence type="ECO:0000313" key="1">
    <source>
        <dbReference type="EMBL" id="KFM80872.1"/>
    </source>
</evidence>
<proteinExistence type="predicted"/>
<dbReference type="EMBL" id="KK121620">
    <property type="protein sequence ID" value="KFM80872.1"/>
    <property type="molecule type" value="Genomic_DNA"/>
</dbReference>
<sequence>MSFYSILSYHSRKNAHSIHVLFFVRPVYQQETYLNQPAIIQHSKVLC</sequence>
<accession>A0A087UU33</accession>